<evidence type="ECO:0000256" key="1">
    <source>
        <dbReference type="ARBA" id="ARBA00023002"/>
    </source>
</evidence>
<dbReference type="InterPro" id="IPR050523">
    <property type="entry name" value="AKR_Detox_Biosynth"/>
</dbReference>
<dbReference type="SUPFAM" id="SSF51430">
    <property type="entry name" value="NAD(P)-linked oxidoreductase"/>
    <property type="match status" value="1"/>
</dbReference>
<evidence type="ECO:0000313" key="4">
    <source>
        <dbReference type="Proteomes" id="UP000277811"/>
    </source>
</evidence>
<organism evidence="3 4">
    <name type="scientific">Lucifera butyrica</name>
    <dbReference type="NCBI Taxonomy" id="1351585"/>
    <lineage>
        <taxon>Bacteria</taxon>
        <taxon>Bacillati</taxon>
        <taxon>Bacillota</taxon>
        <taxon>Negativicutes</taxon>
        <taxon>Veillonellales</taxon>
        <taxon>Veillonellaceae</taxon>
        <taxon>Lucifera</taxon>
    </lineage>
</organism>
<dbReference type="InterPro" id="IPR020471">
    <property type="entry name" value="AKR"/>
</dbReference>
<evidence type="ECO:0000259" key="2">
    <source>
        <dbReference type="Pfam" id="PF00248"/>
    </source>
</evidence>
<gene>
    <name evidence="3" type="ORF">LUCI_0160</name>
</gene>
<accession>A0A498R0D2</accession>
<dbReference type="Pfam" id="PF00248">
    <property type="entry name" value="Aldo_ket_red"/>
    <property type="match status" value="1"/>
</dbReference>
<protein>
    <submittedName>
        <fullName evidence="3">Aldo/keto reductase</fullName>
    </submittedName>
</protein>
<dbReference type="InterPro" id="IPR023210">
    <property type="entry name" value="NADP_OxRdtase_dom"/>
</dbReference>
<feature type="domain" description="NADP-dependent oxidoreductase" evidence="2">
    <location>
        <begin position="16"/>
        <end position="153"/>
    </location>
</feature>
<dbReference type="PRINTS" id="PR00069">
    <property type="entry name" value="ALDKETRDTASE"/>
</dbReference>
<dbReference type="PANTHER" id="PTHR43364:SF4">
    <property type="entry name" value="NAD(P)-LINKED OXIDOREDUCTASE SUPERFAMILY PROTEIN"/>
    <property type="match status" value="1"/>
</dbReference>
<proteinExistence type="predicted"/>
<dbReference type="Gene3D" id="3.20.20.100">
    <property type="entry name" value="NADP-dependent oxidoreductase domain"/>
    <property type="match status" value="1"/>
</dbReference>
<evidence type="ECO:0000313" key="3">
    <source>
        <dbReference type="EMBL" id="VBB04954.1"/>
    </source>
</evidence>
<dbReference type="GO" id="GO:0016491">
    <property type="term" value="F:oxidoreductase activity"/>
    <property type="evidence" value="ECO:0007669"/>
    <property type="project" value="UniProtKB-KW"/>
</dbReference>
<dbReference type="EMBL" id="UPPP01000051">
    <property type="protein sequence ID" value="VBB04954.1"/>
    <property type="molecule type" value="Genomic_DNA"/>
</dbReference>
<keyword evidence="1" id="KW-0560">Oxidoreductase</keyword>
<name>A0A498R0D2_9FIRM</name>
<keyword evidence="4" id="KW-1185">Reference proteome</keyword>
<dbReference type="RefSeq" id="WP_207856767.1">
    <property type="nucleotide sequence ID" value="NZ_UPPP01000051.1"/>
</dbReference>
<dbReference type="PANTHER" id="PTHR43364">
    <property type="entry name" value="NADH-SPECIFIC METHYLGLYOXAL REDUCTASE-RELATED"/>
    <property type="match status" value="1"/>
</dbReference>
<sequence length="154" mass="17661">MEYRILGRTGIKVSAIGIGGEGFEKKSYEDCQAIIDCAFKEGINFIDIYNSNPEVRNNVGKALRKYPRRSFVIEGHLCSTWDDGQYRRTRNFDETVNSFEDLLTRMQLDYVDVGMIHYVDEQKDFDTIFAGEIIKYANELKEKGLIKAIGISNP</sequence>
<reference evidence="3 4" key="1">
    <citation type="submission" date="2018-06" db="EMBL/GenBank/DDBJ databases">
        <authorList>
            <person name="Strepis N."/>
        </authorList>
    </citation>
    <scope>NUCLEOTIDE SEQUENCE [LARGE SCALE GENOMIC DNA]</scope>
    <source>
        <strain evidence="3">LUCI</strain>
    </source>
</reference>
<dbReference type="Proteomes" id="UP000277811">
    <property type="component" value="Unassembled WGS sequence"/>
</dbReference>
<dbReference type="AlphaFoldDB" id="A0A498R0D2"/>
<dbReference type="InterPro" id="IPR036812">
    <property type="entry name" value="NAD(P)_OxRdtase_dom_sf"/>
</dbReference>